<feature type="compositionally biased region" description="Polar residues" evidence="1">
    <location>
        <begin position="654"/>
        <end position="669"/>
    </location>
</feature>
<accession>A0A0H2SSA8</accession>
<name>A0A0H2SSA8_9AGAM</name>
<proteinExistence type="predicted"/>
<feature type="region of interest" description="Disordered" evidence="1">
    <location>
        <begin position="654"/>
        <end position="674"/>
    </location>
</feature>
<dbReference type="EMBL" id="KQ085883">
    <property type="protein sequence ID" value="KLO19986.1"/>
    <property type="molecule type" value="Genomic_DNA"/>
</dbReference>
<feature type="region of interest" description="Disordered" evidence="1">
    <location>
        <begin position="583"/>
        <end position="638"/>
    </location>
</feature>
<feature type="transmembrane region" description="Helical" evidence="2">
    <location>
        <begin position="274"/>
        <end position="292"/>
    </location>
</feature>
<feature type="region of interest" description="Disordered" evidence="1">
    <location>
        <begin position="111"/>
        <end position="142"/>
    </location>
</feature>
<evidence type="ECO:0000313" key="4">
    <source>
        <dbReference type="Proteomes" id="UP000053477"/>
    </source>
</evidence>
<feature type="region of interest" description="Disordered" evidence="1">
    <location>
        <begin position="157"/>
        <end position="199"/>
    </location>
</feature>
<feature type="transmembrane region" description="Helical" evidence="2">
    <location>
        <begin position="469"/>
        <end position="488"/>
    </location>
</feature>
<sequence length="687" mass="75518">MNFKHALTNSALSSKLQLFWERITFSRVTKFYFAFSVVHCLIQLIFQVQAFSINAQAADFLYGIIVQGQAFDPGFAVASPDDLRFCDSVPANLSTAECQVIWSLNASRNGTTSVDDSITTSYPDSSSTTSSPSTSASFSSTATVSTKTSTVATTVVRTTTTKESSPTASSASKKKGDDDDDDDEEEDDEEDDDDDDKDEAFAKIDVAKVKRDNFTQTLQAIGDFTLAAVNLTGNTNVTLKGQGWDGQILELSQRCLFTLNWPVETLDNTKREDVTFIVFQIWVLGMSIVAILNESMPHIIATLLTHVLATAWGGFQVFSTTQFHKNFARITTDGACGHNLLPNYWQARAAAEIPSVALNGVALLLSIFLSWRLIKLFGWQTFKRVGASRTINRVYMLVLSLSIAIQLSMFFIVVSIALWIDQLYNGSIGRLATSASVYKGVLITVLILLFPWLYLGWISVRRELRIPMLFFLAMSVGYLAGWGGMFASSTFRWTFVNWRFFSVIISASLFLTLVTFIVGLVCRINFGKGLSRYLNAQEPLDDENSPPAYTANAYADPEKVEFPTARGGVPTFSAAFGRGDEVPPPSQMKFGPAPAKLGPRFSNPDAEPFEPQPGDEDARSLSSVGSNGTTYGKASSGTRDSQMFIDAVTFNSTQLSRQVSASSQRSMESYKTAGSFDSMKSKRWVIE</sequence>
<keyword evidence="2" id="KW-0472">Membrane</keyword>
<feature type="compositionally biased region" description="Low complexity" evidence="1">
    <location>
        <begin position="117"/>
        <end position="142"/>
    </location>
</feature>
<dbReference type="PANTHER" id="PTHR34391">
    <property type="entry name" value="UPF0658 GOLGI APPARATUS MEMBRANE PROTEIN C1952.10C-RELATED"/>
    <property type="match status" value="1"/>
</dbReference>
<keyword evidence="2" id="KW-1133">Transmembrane helix</keyword>
<feature type="transmembrane region" description="Helical" evidence="2">
    <location>
        <begin position="353"/>
        <end position="374"/>
    </location>
</feature>
<dbReference type="OrthoDB" id="2448307at2759"/>
<feature type="transmembrane region" description="Helical" evidence="2">
    <location>
        <begin position="440"/>
        <end position="457"/>
    </location>
</feature>
<organism evidence="3 4">
    <name type="scientific">Schizopora paradoxa</name>
    <dbReference type="NCBI Taxonomy" id="27342"/>
    <lineage>
        <taxon>Eukaryota</taxon>
        <taxon>Fungi</taxon>
        <taxon>Dikarya</taxon>
        <taxon>Basidiomycota</taxon>
        <taxon>Agaricomycotina</taxon>
        <taxon>Agaricomycetes</taxon>
        <taxon>Hymenochaetales</taxon>
        <taxon>Schizoporaceae</taxon>
        <taxon>Schizopora</taxon>
    </lineage>
</organism>
<feature type="transmembrane region" description="Helical" evidence="2">
    <location>
        <begin position="299"/>
        <end position="318"/>
    </location>
</feature>
<reference evidence="3 4" key="1">
    <citation type="submission" date="2015-04" db="EMBL/GenBank/DDBJ databases">
        <title>Complete genome sequence of Schizopora paradoxa KUC8140, a cosmopolitan wood degrader in East Asia.</title>
        <authorList>
            <consortium name="DOE Joint Genome Institute"/>
            <person name="Min B."/>
            <person name="Park H."/>
            <person name="Jang Y."/>
            <person name="Kim J.-J."/>
            <person name="Kim K.H."/>
            <person name="Pangilinan J."/>
            <person name="Lipzen A."/>
            <person name="Riley R."/>
            <person name="Grigoriev I.V."/>
            <person name="Spatafora J.W."/>
            <person name="Choi I.-G."/>
        </authorList>
    </citation>
    <scope>NUCLEOTIDE SEQUENCE [LARGE SCALE GENOMIC DNA]</scope>
    <source>
        <strain evidence="3 4">KUC8140</strain>
    </source>
</reference>
<evidence type="ECO:0000313" key="3">
    <source>
        <dbReference type="EMBL" id="KLO19986.1"/>
    </source>
</evidence>
<evidence type="ECO:0000256" key="2">
    <source>
        <dbReference type="SAM" id="Phobius"/>
    </source>
</evidence>
<feature type="transmembrane region" description="Helical" evidence="2">
    <location>
        <begin position="500"/>
        <end position="522"/>
    </location>
</feature>
<feature type="compositionally biased region" description="Low complexity" evidence="1">
    <location>
        <begin position="157"/>
        <end position="171"/>
    </location>
</feature>
<dbReference type="STRING" id="27342.A0A0H2SSA8"/>
<dbReference type="GO" id="GO:0005794">
    <property type="term" value="C:Golgi apparatus"/>
    <property type="evidence" value="ECO:0007669"/>
    <property type="project" value="TreeGrafter"/>
</dbReference>
<feature type="compositionally biased region" description="Polar residues" evidence="1">
    <location>
        <begin position="620"/>
        <end position="638"/>
    </location>
</feature>
<keyword evidence="2" id="KW-0812">Transmembrane</keyword>
<dbReference type="AlphaFoldDB" id="A0A0H2SSA8"/>
<gene>
    <name evidence="3" type="ORF">SCHPADRAFT_863681</name>
</gene>
<feature type="compositionally biased region" description="Acidic residues" evidence="1">
    <location>
        <begin position="178"/>
        <end position="198"/>
    </location>
</feature>
<dbReference type="InterPro" id="IPR040410">
    <property type="entry name" value="UPF0658_Golgi"/>
</dbReference>
<evidence type="ECO:0000256" key="1">
    <source>
        <dbReference type="SAM" id="MobiDB-lite"/>
    </source>
</evidence>
<feature type="transmembrane region" description="Helical" evidence="2">
    <location>
        <begin position="394"/>
        <end position="420"/>
    </location>
</feature>
<dbReference type="InParanoid" id="A0A0H2SSA8"/>
<protein>
    <submittedName>
        <fullName evidence="3">Uncharacterized protein</fullName>
    </submittedName>
</protein>
<keyword evidence="4" id="KW-1185">Reference proteome</keyword>
<dbReference type="Proteomes" id="UP000053477">
    <property type="component" value="Unassembled WGS sequence"/>
</dbReference>
<dbReference type="PANTHER" id="PTHR34391:SF2">
    <property type="entry name" value="TRP C-TERMINAL DOMAIN-CONTAINING PROTEIN"/>
    <property type="match status" value="1"/>
</dbReference>